<protein>
    <submittedName>
        <fullName evidence="3">Cellulose-binding protein</fullName>
    </submittedName>
</protein>
<feature type="region of interest" description="Disordered" evidence="2">
    <location>
        <begin position="286"/>
        <end position="334"/>
    </location>
</feature>
<reference evidence="4" key="1">
    <citation type="journal article" date="2019" name="Int. J. Syst. Evol. Microbiol.">
        <title>The Global Catalogue of Microorganisms (GCM) 10K type strain sequencing project: providing services to taxonomists for standard genome sequencing and annotation.</title>
        <authorList>
            <consortium name="The Broad Institute Genomics Platform"/>
            <consortium name="The Broad Institute Genome Sequencing Center for Infectious Disease"/>
            <person name="Wu L."/>
            <person name="Ma J."/>
        </authorList>
    </citation>
    <scope>NUCLEOTIDE SEQUENCE [LARGE SCALE GENOMIC DNA]</scope>
    <source>
        <strain evidence="4">CGMCC 4.7455</strain>
    </source>
</reference>
<feature type="compositionally biased region" description="Low complexity" evidence="2">
    <location>
        <begin position="303"/>
        <end position="316"/>
    </location>
</feature>
<evidence type="ECO:0000256" key="1">
    <source>
        <dbReference type="SAM" id="Coils"/>
    </source>
</evidence>
<evidence type="ECO:0000313" key="3">
    <source>
        <dbReference type="EMBL" id="MFD1833386.1"/>
    </source>
</evidence>
<keyword evidence="4" id="KW-1185">Reference proteome</keyword>
<comment type="caution">
    <text evidence="3">The sequence shown here is derived from an EMBL/GenBank/DDBJ whole genome shotgun (WGS) entry which is preliminary data.</text>
</comment>
<feature type="coiled-coil region" evidence="1">
    <location>
        <begin position="216"/>
        <end position="243"/>
    </location>
</feature>
<feature type="coiled-coil region" evidence="1">
    <location>
        <begin position="140"/>
        <end position="178"/>
    </location>
</feature>
<sequence>MSVSHSPHGFAVVRGRGYRPEQVDRVTDGLHRELEEAQERLIRLGVLVGELEGEADRLRSAVAALPPPSFEALGERAGRLLAEVEAEAGELRARAEAEAGEARERAEAEARARREAAHGEAVRLRADADAEAEAVLAGAREEAAEVRGAAREEAGRLREEAERELRETAERCDALLLSQERKHAEDTEALDRALEAREAAVAARVADLTGRGEALLERARRSQAEAETEARRLQEEADAQAAELLAHAQLRQQRIERDTERIVRAHEQRAEAVRRHMAHVRASLATLTGRGADEGDDSGAGAGSAEPGRPAAPEGGVLPGQATGQVPGQGAPAE</sequence>
<organism evidence="3 4">
    <name type="scientific">Streptomyces desertarenae</name>
    <dbReference type="NCBI Taxonomy" id="2666184"/>
    <lineage>
        <taxon>Bacteria</taxon>
        <taxon>Bacillati</taxon>
        <taxon>Actinomycetota</taxon>
        <taxon>Actinomycetes</taxon>
        <taxon>Kitasatosporales</taxon>
        <taxon>Streptomycetaceae</taxon>
        <taxon>Streptomyces</taxon>
    </lineage>
</organism>
<proteinExistence type="predicted"/>
<feature type="coiled-coil region" evidence="1">
    <location>
        <begin position="81"/>
        <end position="112"/>
    </location>
</feature>
<accession>A0ABW4PVG6</accession>
<evidence type="ECO:0000256" key="2">
    <source>
        <dbReference type="SAM" id="MobiDB-lite"/>
    </source>
</evidence>
<evidence type="ECO:0000313" key="4">
    <source>
        <dbReference type="Proteomes" id="UP001597365"/>
    </source>
</evidence>
<dbReference type="Proteomes" id="UP001597365">
    <property type="component" value="Unassembled WGS sequence"/>
</dbReference>
<dbReference type="RefSeq" id="WP_380905200.1">
    <property type="nucleotide sequence ID" value="NZ_JBHUFU010000033.1"/>
</dbReference>
<dbReference type="EMBL" id="JBHUFU010000033">
    <property type="protein sequence ID" value="MFD1833386.1"/>
    <property type="molecule type" value="Genomic_DNA"/>
</dbReference>
<name>A0ABW4PVG6_9ACTN</name>
<keyword evidence="1" id="KW-0175">Coiled coil</keyword>
<gene>
    <name evidence="3" type="ORF">ACFSJS_27670</name>
</gene>